<feature type="modified residue" description="N6-(pyridoxal phosphate)lysine" evidence="5">
    <location>
        <position position="48"/>
    </location>
</feature>
<dbReference type="PANTHER" id="PTHR43780:SF2">
    <property type="entry name" value="1-AMINOCYCLOPROPANE-1-CARBOXYLATE DEAMINASE-RELATED"/>
    <property type="match status" value="1"/>
</dbReference>
<evidence type="ECO:0000313" key="7">
    <source>
        <dbReference type="EMBL" id="OAI16789.1"/>
    </source>
</evidence>
<feature type="active site" description="Nucleophile" evidence="4">
    <location>
        <position position="75"/>
    </location>
</feature>
<keyword evidence="8" id="KW-1185">Reference proteome</keyword>
<evidence type="ECO:0000259" key="6">
    <source>
        <dbReference type="Pfam" id="PF00291"/>
    </source>
</evidence>
<dbReference type="PIRSF" id="PIRSF006278">
    <property type="entry name" value="ACCD_DCysDesulf"/>
    <property type="match status" value="1"/>
</dbReference>
<evidence type="ECO:0000256" key="3">
    <source>
        <dbReference type="ARBA" id="ARBA00022898"/>
    </source>
</evidence>
<protein>
    <submittedName>
        <fullName evidence="7">1-aminocyclopropane-1-carboxylate deaminase</fullName>
    </submittedName>
</protein>
<gene>
    <name evidence="7" type="ORF">A1355_09505</name>
</gene>
<accession>A0A177NHU6</accession>
<dbReference type="EMBL" id="LUUK01000183">
    <property type="protein sequence ID" value="OAI16789.1"/>
    <property type="molecule type" value="Genomic_DNA"/>
</dbReference>
<evidence type="ECO:0000256" key="2">
    <source>
        <dbReference type="ARBA" id="ARBA00008639"/>
    </source>
</evidence>
<proteinExistence type="inferred from homology"/>
<comment type="cofactor">
    <cofactor evidence="1">
        <name>pyridoxal 5'-phosphate</name>
        <dbReference type="ChEBI" id="CHEBI:597326"/>
    </cofactor>
</comment>
<dbReference type="AlphaFoldDB" id="A0A177NHU6"/>
<evidence type="ECO:0000313" key="8">
    <source>
        <dbReference type="Proteomes" id="UP000077628"/>
    </source>
</evidence>
<dbReference type="PANTHER" id="PTHR43780">
    <property type="entry name" value="1-AMINOCYCLOPROPANE-1-CARBOXYLATE DEAMINASE-RELATED"/>
    <property type="match status" value="1"/>
</dbReference>
<name>A0A177NHU6_9GAMM</name>
<dbReference type="SUPFAM" id="SSF53686">
    <property type="entry name" value="Tryptophan synthase beta subunit-like PLP-dependent enzymes"/>
    <property type="match status" value="1"/>
</dbReference>
<sequence>MHPRLRALADQFAPTPLQRIADPAWSARGVTLSIKRDDLLHPVISGNKWRKLKYLLNDALRHGADTVVSMGGAYSNHLHALAYAGRELGLKTAAFVRGERPAQLNPTLLDLLEWGMELRFVSREDYRGLRAYREWNSLPDKRSGQYWLPEGGAGELAWRGVAEAVAEIDTPYDLLALACGTGTTLAGAVGAVGAVAPGAEIVGVPALKGGEFLYRDIRELLSVQGRPDGGGWRLWLDYHFGGFARTTPELLAFIAAFEARHGMELEPVYTGKLLYAVYDRLRAGDFQAGQHVVVWHSGGLQGKRGTR</sequence>
<organism evidence="7 8">
    <name type="scientific">Methylomonas koyamae</name>
    <dbReference type="NCBI Taxonomy" id="702114"/>
    <lineage>
        <taxon>Bacteria</taxon>
        <taxon>Pseudomonadati</taxon>
        <taxon>Pseudomonadota</taxon>
        <taxon>Gammaproteobacteria</taxon>
        <taxon>Methylococcales</taxon>
        <taxon>Methylococcaceae</taxon>
        <taxon>Methylomonas</taxon>
    </lineage>
</organism>
<comment type="similarity">
    <text evidence="2">Belongs to the ACC deaminase/D-cysteine desulfhydrase family.</text>
</comment>
<keyword evidence="3 5" id="KW-0663">Pyridoxal phosphate</keyword>
<dbReference type="InterPro" id="IPR036052">
    <property type="entry name" value="TrpB-like_PALP_sf"/>
</dbReference>
<dbReference type="STRING" id="702114.A1355_09505"/>
<dbReference type="Gene3D" id="3.40.50.1100">
    <property type="match status" value="2"/>
</dbReference>
<reference evidence="8" key="1">
    <citation type="submission" date="2016-03" db="EMBL/GenBank/DDBJ databases">
        <authorList>
            <person name="Heylen K."/>
            <person name="De Vos P."/>
            <person name="Vekeman B."/>
        </authorList>
    </citation>
    <scope>NUCLEOTIDE SEQUENCE [LARGE SCALE GENOMIC DNA]</scope>
    <source>
        <strain evidence="8">R-45383</strain>
    </source>
</reference>
<dbReference type="GO" id="GO:0019148">
    <property type="term" value="F:D-cysteine desulfhydrase activity"/>
    <property type="evidence" value="ECO:0007669"/>
    <property type="project" value="TreeGrafter"/>
</dbReference>
<dbReference type="Proteomes" id="UP000077628">
    <property type="component" value="Unassembled WGS sequence"/>
</dbReference>
<feature type="domain" description="Tryptophan synthase beta chain-like PALP" evidence="6">
    <location>
        <begin position="11"/>
        <end position="298"/>
    </location>
</feature>
<evidence type="ECO:0000256" key="1">
    <source>
        <dbReference type="ARBA" id="ARBA00001933"/>
    </source>
</evidence>
<dbReference type="InterPro" id="IPR001926">
    <property type="entry name" value="TrpB-like_PALP"/>
</dbReference>
<dbReference type="Pfam" id="PF00291">
    <property type="entry name" value="PALP"/>
    <property type="match status" value="1"/>
</dbReference>
<comment type="caution">
    <text evidence="7">The sequence shown here is derived from an EMBL/GenBank/DDBJ whole genome shotgun (WGS) entry which is preliminary data.</text>
</comment>
<dbReference type="InterPro" id="IPR027278">
    <property type="entry name" value="ACCD_DCysDesulf"/>
</dbReference>
<evidence type="ECO:0000256" key="5">
    <source>
        <dbReference type="PIRSR" id="PIRSR006278-2"/>
    </source>
</evidence>
<evidence type="ECO:0000256" key="4">
    <source>
        <dbReference type="PIRSR" id="PIRSR006278-1"/>
    </source>
</evidence>